<dbReference type="Pfam" id="PF00107">
    <property type="entry name" value="ADH_zinc_N"/>
    <property type="match status" value="1"/>
</dbReference>
<evidence type="ECO:0000256" key="12">
    <source>
        <dbReference type="ARBA" id="ARBA00022990"/>
    </source>
</evidence>
<evidence type="ECO:0000256" key="24">
    <source>
        <dbReference type="ARBA" id="ARBA00047878"/>
    </source>
</evidence>
<comment type="catalytic activity">
    <reaction evidence="26">
        <text>nonan-2-one + NADP(+) = (3E)-nonen-2-one + NADPH + H(+)</text>
        <dbReference type="Rhea" id="RHEA:50616"/>
        <dbReference type="ChEBI" id="CHEBI:15378"/>
        <dbReference type="ChEBI" id="CHEBI:57783"/>
        <dbReference type="ChEBI" id="CHEBI:58349"/>
        <dbReference type="ChEBI" id="CHEBI:77927"/>
        <dbReference type="ChEBI" id="CHEBI:133457"/>
    </reaction>
    <physiologicalReaction direction="right-to-left" evidence="26">
        <dbReference type="Rhea" id="RHEA:50618"/>
    </physiologicalReaction>
</comment>
<evidence type="ECO:0000256" key="23">
    <source>
        <dbReference type="ARBA" id="ARBA00047871"/>
    </source>
</evidence>
<comment type="subcellular location">
    <subcellularLocation>
        <location evidence="1">Cytoplasm</location>
    </subcellularLocation>
</comment>
<dbReference type="Proteomes" id="UP001652626">
    <property type="component" value="Chromosome 10"/>
</dbReference>
<evidence type="ECO:0000256" key="11">
    <source>
        <dbReference type="ARBA" id="ARBA00022857"/>
    </source>
</evidence>
<evidence type="ECO:0000256" key="28">
    <source>
        <dbReference type="ARBA" id="ARBA00048387"/>
    </source>
</evidence>
<comment type="catalytic activity">
    <reaction evidence="34">
        <text>hexanal + NADP(+) = (E)-hex-2-enal + NADPH + H(+)</text>
        <dbReference type="Rhea" id="RHEA:50776"/>
        <dbReference type="ChEBI" id="CHEBI:15378"/>
        <dbReference type="ChEBI" id="CHEBI:28913"/>
        <dbReference type="ChEBI" id="CHEBI:57783"/>
        <dbReference type="ChEBI" id="CHEBI:58349"/>
        <dbReference type="ChEBI" id="CHEBI:88528"/>
    </reaction>
    <physiologicalReaction direction="right-to-left" evidence="34">
        <dbReference type="Rhea" id="RHEA:50778"/>
    </physiologicalReaction>
</comment>
<evidence type="ECO:0000256" key="18">
    <source>
        <dbReference type="ARBA" id="ARBA00032297"/>
    </source>
</evidence>
<keyword evidence="12" id="KW-0007">Acetylation</keyword>
<dbReference type="InterPro" id="IPR045010">
    <property type="entry name" value="MDR_fam"/>
</dbReference>
<evidence type="ECO:0000256" key="6">
    <source>
        <dbReference type="ARBA" id="ARBA00020651"/>
    </source>
</evidence>
<comment type="catalytic activity">
    <reaction evidence="25">
        <text>dodecanal + NADP(+) = (2E)-dodecenal + NADPH + H(+)</text>
        <dbReference type="Rhea" id="RHEA:50784"/>
        <dbReference type="ChEBI" id="CHEBI:15378"/>
        <dbReference type="ChEBI" id="CHEBI:27836"/>
        <dbReference type="ChEBI" id="CHEBI:57783"/>
        <dbReference type="ChEBI" id="CHEBI:58349"/>
        <dbReference type="ChEBI" id="CHEBI:133741"/>
    </reaction>
    <physiologicalReaction direction="right-to-left" evidence="25">
        <dbReference type="Rhea" id="RHEA:50786"/>
    </physiologicalReaction>
</comment>
<sequence length="336" mass="37682">MVKGRKYVVRKYFEGMPKREDFEIVEYELPSLQNGEILVKTEWVSIEPYQRAYNRKFPIPFKQFSFQVGMVQDSKDSQFPIGSRVISDEGWCDYSVIKTGDCDSKFGVQVSLLPDLKGLPPSFAFGAVGYLGATAYFGLLEICKPKFGETIVVTGAAGAVGSLVGQIAKLKGCRVIGFAGSDEKIEWLEKELGFDVALNYKKVDIRKELRQAAPNGVDCFFDNVGGEISSIIMNQMNEFGRICVCGSISVYNEDYTNLPKATMTQFDIVMKQLKVEGILVSRWKSRMNEAYTDIIQWIKSEDIKVREHVTEGFDNIYDAFVGMLTGENIGKSVVKI</sequence>
<evidence type="ECO:0000256" key="13">
    <source>
        <dbReference type="ARBA" id="ARBA00023002"/>
    </source>
</evidence>
<accession>A0ABM4ALR8</accession>
<reference evidence="37" key="1">
    <citation type="submission" date="2025-08" db="UniProtKB">
        <authorList>
            <consortium name="RefSeq"/>
        </authorList>
    </citation>
    <scope>IDENTIFICATION</scope>
    <source>
        <tissue evidence="37">Whole body</tissue>
    </source>
</reference>
<keyword evidence="11" id="KW-0521">NADP</keyword>
<comment type="catalytic activity">
    <reaction evidence="24">
        <text>13,14-dihydro-15-oxo-prostaglandin F1alpha + NADP(+) = 15-oxoprostaglandin F1alpha + NADPH + H(+)</text>
        <dbReference type="Rhea" id="RHEA:50592"/>
        <dbReference type="ChEBI" id="CHEBI:15378"/>
        <dbReference type="ChEBI" id="CHEBI:57783"/>
        <dbReference type="ChEBI" id="CHEBI:58349"/>
        <dbReference type="ChEBI" id="CHEBI:79072"/>
        <dbReference type="ChEBI" id="CHEBI:133411"/>
    </reaction>
    <physiologicalReaction direction="right-to-left" evidence="24">
        <dbReference type="Rhea" id="RHEA:50594"/>
    </physiologicalReaction>
</comment>
<keyword evidence="9" id="KW-0597">Phosphoprotein</keyword>
<organism evidence="36 37">
    <name type="scientific">Vanessa tameamea</name>
    <name type="common">Kamehameha butterfly</name>
    <dbReference type="NCBI Taxonomy" id="334116"/>
    <lineage>
        <taxon>Eukaryota</taxon>
        <taxon>Metazoa</taxon>
        <taxon>Ecdysozoa</taxon>
        <taxon>Arthropoda</taxon>
        <taxon>Hexapoda</taxon>
        <taxon>Insecta</taxon>
        <taxon>Pterygota</taxon>
        <taxon>Neoptera</taxon>
        <taxon>Endopterygota</taxon>
        <taxon>Lepidoptera</taxon>
        <taxon>Glossata</taxon>
        <taxon>Ditrysia</taxon>
        <taxon>Papilionoidea</taxon>
        <taxon>Nymphalidae</taxon>
        <taxon>Nymphalinae</taxon>
        <taxon>Vanessa</taxon>
    </lineage>
</organism>
<keyword evidence="14" id="KW-0443">Lipid metabolism</keyword>
<evidence type="ECO:0000256" key="10">
    <source>
        <dbReference type="ARBA" id="ARBA00022832"/>
    </source>
</evidence>
<comment type="catalytic activity">
    <reaction evidence="30">
        <text>6-trans-leukotriene B4 + NADP(+) = 12-oxo-(5S)-hydroxy-(6E,8E,10E,14Z)-eicosatetraenoate + NADPH + H(+)</text>
        <dbReference type="Rhea" id="RHEA:51204"/>
        <dbReference type="ChEBI" id="CHEBI:15378"/>
        <dbReference type="ChEBI" id="CHEBI:57783"/>
        <dbReference type="ChEBI" id="CHEBI:58349"/>
        <dbReference type="ChEBI" id="CHEBI:90723"/>
        <dbReference type="ChEBI" id="CHEBI:133974"/>
    </reaction>
    <physiologicalReaction direction="left-to-right" evidence="30">
        <dbReference type="Rhea" id="RHEA:51205"/>
    </physiologicalReaction>
</comment>
<evidence type="ECO:0000256" key="20">
    <source>
        <dbReference type="ARBA" id="ARBA00047461"/>
    </source>
</evidence>
<evidence type="ECO:0000256" key="15">
    <source>
        <dbReference type="ARBA" id="ARBA00023278"/>
    </source>
</evidence>
<evidence type="ECO:0000256" key="17">
    <source>
        <dbReference type="ARBA" id="ARBA00032255"/>
    </source>
</evidence>
<keyword evidence="13" id="KW-0560">Oxidoreductase</keyword>
<evidence type="ECO:0000256" key="2">
    <source>
        <dbReference type="ARBA" id="ARBA00010460"/>
    </source>
</evidence>
<comment type="catalytic activity">
    <reaction evidence="20">
        <text>octanal + NADP(+) = (2E)-octenal + NADPH + H(+)</text>
        <dbReference type="Rhea" id="RHEA:50780"/>
        <dbReference type="ChEBI" id="CHEBI:15378"/>
        <dbReference type="ChEBI" id="CHEBI:17935"/>
        <dbReference type="ChEBI" id="CHEBI:57783"/>
        <dbReference type="ChEBI" id="CHEBI:58349"/>
        <dbReference type="ChEBI" id="CHEBI:61748"/>
    </reaction>
    <physiologicalReaction direction="right-to-left" evidence="20">
        <dbReference type="Rhea" id="RHEA:50782"/>
    </physiologicalReaction>
</comment>
<evidence type="ECO:0000313" key="37">
    <source>
        <dbReference type="RefSeq" id="XP_064072228.1"/>
    </source>
</evidence>
<evidence type="ECO:0000256" key="19">
    <source>
        <dbReference type="ARBA" id="ARBA00033119"/>
    </source>
</evidence>
<evidence type="ECO:0000256" key="22">
    <source>
        <dbReference type="ARBA" id="ARBA00047742"/>
    </source>
</evidence>
<comment type="catalytic activity">
    <reaction evidence="28">
        <text>4-hydroxynonanal + NADP(+) = (E)-4-hydroxynon-2-enal + NADPH + H(+)</text>
        <dbReference type="Rhea" id="RHEA:64736"/>
        <dbReference type="ChEBI" id="CHEBI:15378"/>
        <dbReference type="ChEBI" id="CHEBI:57783"/>
        <dbReference type="ChEBI" id="CHEBI:58349"/>
        <dbReference type="ChEBI" id="CHEBI:58968"/>
        <dbReference type="ChEBI" id="CHEBI:156112"/>
    </reaction>
    <physiologicalReaction direction="right-to-left" evidence="28">
        <dbReference type="Rhea" id="RHEA:64738"/>
    </physiologicalReaction>
</comment>
<evidence type="ECO:0000256" key="9">
    <source>
        <dbReference type="ARBA" id="ARBA00022553"/>
    </source>
</evidence>
<keyword evidence="36" id="KW-1185">Reference proteome</keyword>
<dbReference type="InterPro" id="IPR036291">
    <property type="entry name" value="NAD(P)-bd_dom_sf"/>
</dbReference>
<comment type="catalytic activity">
    <reaction evidence="21">
        <text>decanal + NADP(+) = (2E)-decenal + NADPH + H(+)</text>
        <dbReference type="Rhea" id="RHEA:50612"/>
        <dbReference type="ChEBI" id="CHEBI:15378"/>
        <dbReference type="ChEBI" id="CHEBI:31457"/>
        <dbReference type="ChEBI" id="CHEBI:57783"/>
        <dbReference type="ChEBI" id="CHEBI:58349"/>
        <dbReference type="ChEBI" id="CHEBI:133455"/>
    </reaction>
    <physiologicalReaction direction="right-to-left" evidence="21">
        <dbReference type="Rhea" id="RHEA:50614"/>
    </physiologicalReaction>
</comment>
<evidence type="ECO:0000256" key="25">
    <source>
        <dbReference type="ARBA" id="ARBA00047903"/>
    </source>
</evidence>
<evidence type="ECO:0000256" key="3">
    <source>
        <dbReference type="ARBA" id="ARBA00011852"/>
    </source>
</evidence>
<comment type="catalytic activity">
    <reaction evidence="32">
        <text>13,14-dihydro-15-oxo-prostaglandin E1 + NADP(+) = 15-oxoprostaglandin E1 + NADPH + H(+)</text>
        <dbReference type="Rhea" id="RHEA:50584"/>
        <dbReference type="ChEBI" id="CHEBI:15378"/>
        <dbReference type="ChEBI" id="CHEBI:57401"/>
        <dbReference type="ChEBI" id="CHEBI:57783"/>
        <dbReference type="ChEBI" id="CHEBI:58349"/>
        <dbReference type="ChEBI" id="CHEBI:133408"/>
    </reaction>
    <physiologicalReaction direction="right-to-left" evidence="32">
        <dbReference type="Rhea" id="RHEA:50586"/>
    </physiologicalReaction>
</comment>
<dbReference type="SUPFAM" id="SSF50129">
    <property type="entry name" value="GroES-like"/>
    <property type="match status" value="2"/>
</dbReference>
<dbReference type="InterPro" id="IPR020843">
    <property type="entry name" value="ER"/>
</dbReference>
<evidence type="ECO:0000259" key="35">
    <source>
        <dbReference type="SMART" id="SM00829"/>
    </source>
</evidence>
<comment type="subunit">
    <text evidence="3">Monomer or homodimer.</text>
</comment>
<keyword evidence="15" id="KW-0379">Hydroxylation</keyword>
<protein>
    <recommendedName>
        <fullName evidence="6">Prostaglandin reductase 1</fullName>
        <ecNumber evidence="4">1.3.1.48</ecNumber>
        <ecNumber evidence="5">1.3.1.74</ecNumber>
    </recommendedName>
    <alternativeName>
        <fullName evidence="19">15-oxoprostaglandin 13-reductase</fullName>
    </alternativeName>
    <alternativeName>
        <fullName evidence="17">Dithiolethione-inducible gene 1 protein</fullName>
    </alternativeName>
    <alternativeName>
        <fullName evidence="16">Leukotriene B4 12-hydroxydehydrogenase</fullName>
    </alternativeName>
    <alternativeName>
        <fullName evidence="18">NAD(P)H-dependent alkenal/one oxidoreductase</fullName>
    </alternativeName>
</protein>
<gene>
    <name evidence="37" type="primary">LOC113403714</name>
</gene>
<dbReference type="InterPro" id="IPR014190">
    <property type="entry name" value="PTGR1"/>
</dbReference>
<dbReference type="PANTHER" id="PTHR43205:SF7">
    <property type="entry name" value="PROSTAGLANDIN REDUCTASE 1"/>
    <property type="match status" value="1"/>
</dbReference>
<dbReference type="EC" id="1.3.1.74" evidence="5"/>
<dbReference type="CDD" id="cd08294">
    <property type="entry name" value="leukotriene_B4_DH_like"/>
    <property type="match status" value="1"/>
</dbReference>
<dbReference type="PANTHER" id="PTHR43205">
    <property type="entry name" value="PROSTAGLANDIN REDUCTASE"/>
    <property type="match status" value="1"/>
</dbReference>
<comment type="catalytic activity">
    <reaction evidence="23">
        <text>leukotriene B4 + NADP(+) = 12-oxo-leukotriene B4 + NADPH + H(+)</text>
        <dbReference type="Rhea" id="RHEA:50608"/>
        <dbReference type="ChEBI" id="CHEBI:15378"/>
        <dbReference type="ChEBI" id="CHEBI:57461"/>
        <dbReference type="ChEBI" id="CHEBI:57783"/>
        <dbReference type="ChEBI" id="CHEBI:58349"/>
        <dbReference type="ChEBI" id="CHEBI:133309"/>
    </reaction>
    <physiologicalReaction direction="left-to-right" evidence="23">
        <dbReference type="Rhea" id="RHEA:50609"/>
    </physiologicalReaction>
</comment>
<proteinExistence type="inferred from homology"/>
<dbReference type="Gene3D" id="3.90.180.10">
    <property type="entry name" value="Medium-chain alcohol dehydrogenases, catalytic domain"/>
    <property type="match status" value="1"/>
</dbReference>
<keyword evidence="8" id="KW-0644">Prostaglandin metabolism</keyword>
<evidence type="ECO:0000256" key="27">
    <source>
        <dbReference type="ARBA" id="ARBA00048290"/>
    </source>
</evidence>
<evidence type="ECO:0000256" key="7">
    <source>
        <dbReference type="ARBA" id="ARBA00022490"/>
    </source>
</evidence>
<evidence type="ECO:0000256" key="21">
    <source>
        <dbReference type="ARBA" id="ARBA00047617"/>
    </source>
</evidence>
<evidence type="ECO:0000256" key="5">
    <source>
        <dbReference type="ARBA" id="ARBA00012410"/>
    </source>
</evidence>
<evidence type="ECO:0000256" key="32">
    <source>
        <dbReference type="ARBA" id="ARBA00049070"/>
    </source>
</evidence>
<evidence type="ECO:0000313" key="36">
    <source>
        <dbReference type="Proteomes" id="UP001652626"/>
    </source>
</evidence>
<feature type="domain" description="Enoyl reductase (ER)" evidence="35">
    <location>
        <begin position="18"/>
        <end position="334"/>
    </location>
</feature>
<dbReference type="EC" id="1.3.1.48" evidence="4"/>
<comment type="similarity">
    <text evidence="2">Belongs to the NADP-dependent oxidoreductase L4BD family.</text>
</comment>
<dbReference type="SUPFAM" id="SSF51735">
    <property type="entry name" value="NAD(P)-binding Rossmann-fold domains"/>
    <property type="match status" value="1"/>
</dbReference>
<evidence type="ECO:0000256" key="30">
    <source>
        <dbReference type="ARBA" id="ARBA00048953"/>
    </source>
</evidence>
<evidence type="ECO:0000256" key="31">
    <source>
        <dbReference type="ARBA" id="ARBA00049068"/>
    </source>
</evidence>
<dbReference type="Pfam" id="PF16884">
    <property type="entry name" value="ADH_N_2"/>
    <property type="match status" value="1"/>
</dbReference>
<evidence type="ECO:0000256" key="4">
    <source>
        <dbReference type="ARBA" id="ARBA00011981"/>
    </source>
</evidence>
<dbReference type="InterPro" id="IPR041694">
    <property type="entry name" value="ADH_N_2"/>
</dbReference>
<evidence type="ECO:0000256" key="1">
    <source>
        <dbReference type="ARBA" id="ARBA00004496"/>
    </source>
</evidence>
<comment type="catalytic activity">
    <reaction evidence="33">
        <text>an n-alkanal + NADP(+) = an alk-2-enal + NADPH + H(+)</text>
        <dbReference type="Rhea" id="RHEA:13737"/>
        <dbReference type="ChEBI" id="CHEBI:12834"/>
        <dbReference type="ChEBI" id="CHEBI:13757"/>
        <dbReference type="ChEBI" id="CHEBI:15378"/>
        <dbReference type="ChEBI" id="CHEBI:57783"/>
        <dbReference type="ChEBI" id="CHEBI:58349"/>
        <dbReference type="EC" id="1.3.1.74"/>
    </reaction>
    <physiologicalReaction direction="right-to-left" evidence="33">
        <dbReference type="Rhea" id="RHEA:13739"/>
    </physiologicalReaction>
</comment>
<evidence type="ECO:0000256" key="26">
    <source>
        <dbReference type="ARBA" id="ARBA00048066"/>
    </source>
</evidence>
<keyword evidence="7" id="KW-0963">Cytoplasm</keyword>
<evidence type="ECO:0000256" key="34">
    <source>
        <dbReference type="ARBA" id="ARBA00049368"/>
    </source>
</evidence>
<dbReference type="Gene3D" id="3.40.50.720">
    <property type="entry name" value="NAD(P)-binding Rossmann-like Domain"/>
    <property type="match status" value="1"/>
</dbReference>
<comment type="catalytic activity">
    <reaction evidence="31">
        <text>(5S,12S)-dihydroxy-(6E,10E,12E,14Z)-eicosatetraenoate + NADP(+) = 12-oxo-(5S)-hydroxy-(6E,8E,10E,14Z)-eicosatetraenoate + NADPH + H(+)</text>
        <dbReference type="Rhea" id="RHEA:51212"/>
        <dbReference type="ChEBI" id="CHEBI:15378"/>
        <dbReference type="ChEBI" id="CHEBI:57783"/>
        <dbReference type="ChEBI" id="CHEBI:58349"/>
        <dbReference type="ChEBI" id="CHEBI:133974"/>
        <dbReference type="ChEBI" id="CHEBI:133975"/>
    </reaction>
    <physiologicalReaction direction="left-to-right" evidence="31">
        <dbReference type="Rhea" id="RHEA:51213"/>
    </physiologicalReaction>
</comment>
<comment type="catalytic activity">
    <reaction evidence="29">
        <text>20-hydroxy-leukotriene B4 + NADP(+) = 12-oxo-20-hydroxy-leukotriene B4 + NADPH + H(+)</text>
        <dbReference type="Rhea" id="RHEA:51208"/>
        <dbReference type="ChEBI" id="CHEBI:15378"/>
        <dbReference type="ChEBI" id="CHEBI:57460"/>
        <dbReference type="ChEBI" id="CHEBI:57783"/>
        <dbReference type="ChEBI" id="CHEBI:58349"/>
        <dbReference type="ChEBI" id="CHEBI:133346"/>
    </reaction>
    <physiologicalReaction direction="left-to-right" evidence="29">
        <dbReference type="Rhea" id="RHEA:51209"/>
    </physiologicalReaction>
</comment>
<comment type="catalytic activity">
    <reaction evidence="22">
        <text>pentan-2-one + NADP(+) = (E)-pent-3-en-2-one + NADPH + H(+)</text>
        <dbReference type="Rhea" id="RHEA:50788"/>
        <dbReference type="ChEBI" id="CHEBI:15378"/>
        <dbReference type="ChEBI" id="CHEBI:16472"/>
        <dbReference type="ChEBI" id="CHEBI:57783"/>
        <dbReference type="ChEBI" id="CHEBI:58349"/>
        <dbReference type="ChEBI" id="CHEBI:145276"/>
    </reaction>
    <physiologicalReaction direction="right-to-left" evidence="22">
        <dbReference type="Rhea" id="RHEA:50790"/>
    </physiologicalReaction>
</comment>
<dbReference type="InterPro" id="IPR013149">
    <property type="entry name" value="ADH-like_C"/>
</dbReference>
<evidence type="ECO:0000256" key="16">
    <source>
        <dbReference type="ARBA" id="ARBA00031851"/>
    </source>
</evidence>
<evidence type="ECO:0000256" key="14">
    <source>
        <dbReference type="ARBA" id="ARBA00023098"/>
    </source>
</evidence>
<dbReference type="SMART" id="SM00829">
    <property type="entry name" value="PKS_ER"/>
    <property type="match status" value="1"/>
</dbReference>
<dbReference type="InterPro" id="IPR011032">
    <property type="entry name" value="GroES-like_sf"/>
</dbReference>
<name>A0ABM4ALR8_VANTA</name>
<evidence type="ECO:0000256" key="33">
    <source>
        <dbReference type="ARBA" id="ARBA00049179"/>
    </source>
</evidence>
<evidence type="ECO:0000256" key="29">
    <source>
        <dbReference type="ARBA" id="ARBA00048591"/>
    </source>
</evidence>
<keyword evidence="10" id="KW-0276">Fatty acid metabolism</keyword>
<comment type="catalytic activity">
    <reaction evidence="27">
        <text>13,14-dihydro-15-oxo-PGF2alpha + NADP(+) = 15-oxoprostaglandin F2alpha + NADPH + H(+)</text>
        <dbReference type="Rhea" id="RHEA:50588"/>
        <dbReference type="ChEBI" id="CHEBI:15378"/>
        <dbReference type="ChEBI" id="CHEBI:57783"/>
        <dbReference type="ChEBI" id="CHEBI:58349"/>
        <dbReference type="ChEBI" id="CHEBI:133374"/>
        <dbReference type="ChEBI" id="CHEBI:133409"/>
    </reaction>
    <physiologicalReaction direction="right-to-left" evidence="27">
        <dbReference type="Rhea" id="RHEA:50590"/>
    </physiologicalReaction>
</comment>
<dbReference type="GeneID" id="113403714"/>
<dbReference type="RefSeq" id="XP_064072228.1">
    <property type="nucleotide sequence ID" value="XM_064216158.1"/>
</dbReference>
<evidence type="ECO:0000256" key="8">
    <source>
        <dbReference type="ARBA" id="ARBA00022501"/>
    </source>
</evidence>